<dbReference type="InterPro" id="IPR036388">
    <property type="entry name" value="WH-like_DNA-bd_sf"/>
</dbReference>
<comment type="caution">
    <text evidence="2">The sequence shown here is derived from an EMBL/GenBank/DDBJ whole genome shotgun (WGS) entry which is preliminary data.</text>
</comment>
<dbReference type="AlphaFoldDB" id="A0A1Q6DY17"/>
<evidence type="ECO:0000313" key="3">
    <source>
        <dbReference type="Proteomes" id="UP000185744"/>
    </source>
</evidence>
<dbReference type="SUPFAM" id="SSF46785">
    <property type="entry name" value="Winged helix' DNA-binding domain"/>
    <property type="match status" value="1"/>
</dbReference>
<dbReference type="InterPro" id="IPR038723">
    <property type="entry name" value="ArnR1-like_HTH"/>
</dbReference>
<keyword evidence="3" id="KW-1185">Reference proteome</keyword>
<dbReference type="Gene3D" id="1.10.10.10">
    <property type="entry name" value="Winged helix-like DNA-binding domain superfamily/Winged helix DNA-binding domain"/>
    <property type="match status" value="1"/>
</dbReference>
<evidence type="ECO:0000259" key="1">
    <source>
        <dbReference type="Pfam" id="PF14947"/>
    </source>
</evidence>
<dbReference type="InParanoid" id="A0A1Q6DY17"/>
<name>A0A1Q6DY17_METT1</name>
<organism evidence="2 3">
    <name type="scientific">Methanohalarchaeum thermophilum</name>
    <dbReference type="NCBI Taxonomy" id="1903181"/>
    <lineage>
        <taxon>Archaea</taxon>
        <taxon>Methanobacteriati</taxon>
        <taxon>Methanobacteriota</taxon>
        <taxon>Methanonatronarchaeia</taxon>
        <taxon>Methanonatronarchaeales</taxon>
        <taxon>Methanonatronarchaeaceae</taxon>
        <taxon>Candidatus Methanohalarchaeum</taxon>
    </lineage>
</organism>
<protein>
    <submittedName>
        <fullName evidence="2">Transcriptional regulator containing HTH domain</fullName>
    </submittedName>
</protein>
<reference evidence="2" key="1">
    <citation type="submission" date="2016-12" db="EMBL/GenBank/DDBJ databases">
        <title>Discovery of methanogenic haloarchaea.</title>
        <authorList>
            <person name="Sorokin D.Y."/>
            <person name="Makarova K.S."/>
            <person name="Abbas B."/>
            <person name="Ferrer M."/>
            <person name="Golyshin P.N."/>
        </authorList>
    </citation>
    <scope>NUCLEOTIDE SEQUENCE [LARGE SCALE GENOMIC DNA]</scope>
    <source>
        <strain evidence="2">HMET1</strain>
    </source>
</reference>
<sequence length="82" mass="9795">MMGKKRGRWKIILDLLESIAENGECNKTEAMRGAKLDWRNFKKYHKFLEKNNYIKITEQENLKVTQEGKKLLKDLKKVNKKL</sequence>
<dbReference type="EMBL" id="MSDW01000001">
    <property type="protein sequence ID" value="OKY79232.1"/>
    <property type="molecule type" value="Genomic_DNA"/>
</dbReference>
<dbReference type="InterPro" id="IPR036390">
    <property type="entry name" value="WH_DNA-bd_sf"/>
</dbReference>
<feature type="domain" description="ArnR1-like winged helix-turn-helix" evidence="1">
    <location>
        <begin position="5"/>
        <end position="81"/>
    </location>
</feature>
<proteinExistence type="predicted"/>
<dbReference type="Proteomes" id="UP000185744">
    <property type="component" value="Unassembled WGS sequence"/>
</dbReference>
<gene>
    <name evidence="2" type="ORF">BTN85_1740</name>
</gene>
<dbReference type="Pfam" id="PF14947">
    <property type="entry name" value="HTH_45"/>
    <property type="match status" value="1"/>
</dbReference>
<evidence type="ECO:0000313" key="2">
    <source>
        <dbReference type="EMBL" id="OKY79232.1"/>
    </source>
</evidence>
<accession>A0A1Q6DY17</accession>